<feature type="region of interest" description="Disordered" evidence="2">
    <location>
        <begin position="1185"/>
        <end position="1260"/>
    </location>
</feature>
<dbReference type="Gene3D" id="3.40.50.880">
    <property type="match status" value="1"/>
</dbReference>
<accession>A0A507QYH2</accession>
<feature type="region of interest" description="Disordered" evidence="2">
    <location>
        <begin position="37"/>
        <end position="79"/>
    </location>
</feature>
<evidence type="ECO:0000256" key="2">
    <source>
        <dbReference type="SAM" id="MobiDB-lite"/>
    </source>
</evidence>
<feature type="compositionally biased region" description="Basic and acidic residues" evidence="2">
    <location>
        <begin position="1199"/>
        <end position="1210"/>
    </location>
</feature>
<feature type="region of interest" description="Disordered" evidence="2">
    <location>
        <begin position="921"/>
        <end position="955"/>
    </location>
</feature>
<gene>
    <name evidence="5" type="ORF">MPDQ_004228</name>
</gene>
<feature type="region of interest" description="Disordered" evidence="2">
    <location>
        <begin position="98"/>
        <end position="171"/>
    </location>
</feature>
<keyword evidence="6" id="KW-1185">Reference proteome</keyword>
<dbReference type="PANTHER" id="PTHR36681:SF3">
    <property type="entry name" value="NUCLEAR GTPASE, GERMINAL CENTER-ASSOCIATED, TANDEM DUPLICATE 3"/>
    <property type="match status" value="1"/>
</dbReference>
<organism evidence="5 6">
    <name type="scientific">Monascus purpureus</name>
    <name type="common">Red mold</name>
    <name type="synonym">Monascus anka</name>
    <dbReference type="NCBI Taxonomy" id="5098"/>
    <lineage>
        <taxon>Eukaryota</taxon>
        <taxon>Fungi</taxon>
        <taxon>Dikarya</taxon>
        <taxon>Ascomycota</taxon>
        <taxon>Pezizomycotina</taxon>
        <taxon>Eurotiomycetes</taxon>
        <taxon>Eurotiomycetidae</taxon>
        <taxon>Eurotiales</taxon>
        <taxon>Aspergillaceae</taxon>
        <taxon>Monascus</taxon>
    </lineage>
</organism>
<dbReference type="SUPFAM" id="SSF52317">
    <property type="entry name" value="Class I glutamine amidotransferase-like"/>
    <property type="match status" value="1"/>
</dbReference>
<reference evidence="5 6" key="1">
    <citation type="submission" date="2019-06" db="EMBL/GenBank/DDBJ databases">
        <title>Wine fermentation using esterase from Monascus purpureus.</title>
        <authorList>
            <person name="Geng C."/>
            <person name="Zhang Y."/>
        </authorList>
    </citation>
    <scope>NUCLEOTIDE SEQUENCE [LARGE SCALE GENOMIC DNA]</scope>
    <source>
        <strain evidence="5">HQ1</strain>
    </source>
</reference>
<dbReference type="Pfam" id="PF24564">
    <property type="entry name" value="DUF7605"/>
    <property type="match status" value="1"/>
</dbReference>
<evidence type="ECO:0000259" key="4">
    <source>
        <dbReference type="Pfam" id="PF24564"/>
    </source>
</evidence>
<feature type="region of interest" description="Disordered" evidence="2">
    <location>
        <begin position="1"/>
        <end position="21"/>
    </location>
</feature>
<feature type="compositionally biased region" description="Polar residues" evidence="2">
    <location>
        <begin position="121"/>
        <end position="133"/>
    </location>
</feature>
<feature type="domain" description="Dynamin N-terminal" evidence="3">
    <location>
        <begin position="243"/>
        <end position="502"/>
    </location>
</feature>
<proteinExistence type="predicted"/>
<evidence type="ECO:0000256" key="1">
    <source>
        <dbReference type="ARBA" id="ARBA00022962"/>
    </source>
</evidence>
<feature type="compositionally biased region" description="Polar residues" evidence="2">
    <location>
        <begin position="62"/>
        <end position="79"/>
    </location>
</feature>
<dbReference type="InterPro" id="IPR027417">
    <property type="entry name" value="P-loop_NTPase"/>
</dbReference>
<dbReference type="STRING" id="5098.A0A507QYH2"/>
<sequence length="1555" mass="174241">MTSQPFSFRGPSQSAPDSLTQSSAHFSFRVIVPSIETADDDLASSRGQVQSPSSGSEDRSQPVYTPSRGTATPCQHSSSSLSINRYMQAFTFQGFSNSSPSTGLSPGQSTSTYADLYNATPEPTTHRGTTFDTADSLAGHLRNLPLDSDVDNDEISDTRSDEEADTDTDDASLFDVRHERLPRARIYNAGLQTVLLDVKNQLSALHDDMGRYPLSHVHDSDLSELYRQVHKLSEVECPETRTVGFIGDSGAGKSSVINSLLDKDGLARSSGDGAACTSVVTEFRNVDARHPDRYTIEVDYMNAEEVRELLEELLQSFRMFSSDLFREEEDNSNVSVEEMNQIRERSERAWSTLKSMFRDRPDLTREFLCEQGDGALSRIVETLKEWADSSIMQRPGGASLQHTIIARNCEECKSELDSLTMDPSDDGQIAVWPFIKLIRVYLRSPVLRTGLVLADLPGFRDLNFARIRATERYLRHSCNEVFVVTAISRCVTDPSIDEIRRRCTKGQPLRIVCTRSEDINATERARHFPEIAAQVTRLKERVDSLNRKLARLQRPGHTRKAGDGKILQYLESAEDAKLELDRFLIQDRNQRVTKQLSKHGAEVRIFCVSNRLYSDHQQSGRRQADAYIELSGIRNLRQYCQLVPAEAQFQFVAAFLEHRVPAVVNSVRQWAIAGEDNVTTERAAALRQVLLDVERVFRERLIGRDSEIQAFSRRLEDRYETDILNIAQARLSEWKRSALQASMVWETWYHSTYAAFCRKNGTHSTGAAGYHCWNDELLEAMRTDLEEKWNAIEISIHGQIATLRGAVRRAFEESSKKLNGRGSDARRKGHMRLHLTSSNIFDSLIDSMEADRRNLAMENYAELNRTVSEEVRNICNDLHSVVAEEGEVAEATRFPELATSLRRRVQMAQQTLTRAQRIVEENQIKHPQKYAKCRQKSSSSSHPSRSSPSTDLPQDGTFAFKPELAHFYAVVKDKVELTFASPKGGEAPLDPASVKASQNDPISTSFLNEERHLWANTHKLAELVPRALDFEAIYFVGGHGRQYRFSLRRDLITSLTLIDKAMFDLTSDIVSLAIIQTLSSARKIVAAVCHGPAALVNATTPTGTSLIQGSTITAFSNEEEDLMNASAAMPFPLETQLNRLSGGGYMKAEKPGEGKVVISETASGGPLVTGQNPASTKRLAELFLSLPNGTHPSRPLSTSREEDSKDDSSKLDNSSSSSPRPSESLPQSPFLNLPPGGLEKKRKKRPKPEDTKDLRNNPWAMALVSPPRMCSATGMRLPTAFLTKWGLVQRPGSEDLWLLPVDYMEDELAATTHAGTDTHPDADSKASGNNAKRKRPLALRLVDRLLAIRMITDTFARVVSSKKSPALRLAPARWKYPLGPLTPREEDKIIWRQDMPDFLLGRMRREVVESLKRASDRFKHSGREKGVWREVELDGDFEDAIVEGLGRLPSFERMGCGVVLILESGRPLSSSPEPAALNSSVFPDFVTLPQTKSKVPVLDLSVLLSEDDLNALREHHPRFRERMLFFRADDRVTVDAIISLWRFKGSVMHDRQYLS</sequence>
<evidence type="ECO:0000313" key="6">
    <source>
        <dbReference type="Proteomes" id="UP000319663"/>
    </source>
</evidence>
<dbReference type="InterPro" id="IPR029062">
    <property type="entry name" value="Class_I_gatase-like"/>
</dbReference>
<dbReference type="InterPro" id="IPR056024">
    <property type="entry name" value="DUF7605"/>
</dbReference>
<feature type="compositionally biased region" description="Low complexity" evidence="2">
    <location>
        <begin position="937"/>
        <end position="949"/>
    </location>
</feature>
<evidence type="ECO:0000259" key="3">
    <source>
        <dbReference type="Pfam" id="PF00350"/>
    </source>
</evidence>
<keyword evidence="1" id="KW-0315">Glutamine amidotransferase</keyword>
<dbReference type="PANTHER" id="PTHR36681">
    <property type="entry name" value="NUCLEAR GTPASE, GERMINAL CENTER-ASSOCIATED, TANDEM DUPLICATE 3"/>
    <property type="match status" value="1"/>
</dbReference>
<feature type="compositionally biased region" description="Polar residues" evidence="2">
    <location>
        <begin position="45"/>
        <end position="55"/>
    </location>
</feature>
<feature type="compositionally biased region" description="Basic residues" evidence="2">
    <location>
        <begin position="926"/>
        <end position="935"/>
    </location>
</feature>
<dbReference type="Gene3D" id="3.40.50.300">
    <property type="entry name" value="P-loop containing nucleotide triphosphate hydrolases"/>
    <property type="match status" value="1"/>
</dbReference>
<feature type="domain" description="DUF7605" evidence="4">
    <location>
        <begin position="731"/>
        <end position="816"/>
    </location>
</feature>
<dbReference type="EMBL" id="VIFY01000027">
    <property type="protein sequence ID" value="TQB74786.1"/>
    <property type="molecule type" value="Genomic_DNA"/>
</dbReference>
<dbReference type="SUPFAM" id="SSF52540">
    <property type="entry name" value="P-loop containing nucleoside triphosphate hydrolases"/>
    <property type="match status" value="1"/>
</dbReference>
<protein>
    <submittedName>
        <fullName evidence="5">Uncharacterized protein</fullName>
    </submittedName>
</protein>
<evidence type="ECO:0000313" key="5">
    <source>
        <dbReference type="EMBL" id="TQB74786.1"/>
    </source>
</evidence>
<dbReference type="CDD" id="cd03141">
    <property type="entry name" value="GATase1_Hsp31_like"/>
    <property type="match status" value="1"/>
</dbReference>
<feature type="compositionally biased region" description="Low complexity" evidence="2">
    <location>
        <begin position="1211"/>
        <end position="1237"/>
    </location>
</feature>
<dbReference type="Proteomes" id="UP000319663">
    <property type="component" value="Unassembled WGS sequence"/>
</dbReference>
<dbReference type="InterPro" id="IPR045063">
    <property type="entry name" value="Dynamin_N"/>
</dbReference>
<name>A0A507QYH2_MONPU</name>
<comment type="caution">
    <text evidence="5">The sequence shown here is derived from an EMBL/GenBank/DDBJ whole genome shotgun (WGS) entry which is preliminary data.</text>
</comment>
<dbReference type="Pfam" id="PF00350">
    <property type="entry name" value="Dynamin_N"/>
    <property type="match status" value="1"/>
</dbReference>
<feature type="compositionally biased region" description="Polar residues" evidence="2">
    <location>
        <begin position="98"/>
        <end position="113"/>
    </location>
</feature>
<feature type="compositionally biased region" description="Acidic residues" evidence="2">
    <location>
        <begin position="162"/>
        <end position="171"/>
    </location>
</feature>